<comment type="caution">
    <text evidence="3">The sequence shown here is derived from an EMBL/GenBank/DDBJ whole genome shotgun (WGS) entry which is preliminary data.</text>
</comment>
<dbReference type="OrthoDB" id="9938040at2759"/>
<feature type="chain" id="PRO_5035948815" evidence="2">
    <location>
        <begin position="22"/>
        <end position="108"/>
    </location>
</feature>
<feature type="region of interest" description="Disordered" evidence="1">
    <location>
        <begin position="61"/>
        <end position="108"/>
    </location>
</feature>
<feature type="signal peptide" evidence="2">
    <location>
        <begin position="1"/>
        <end position="21"/>
    </location>
</feature>
<evidence type="ECO:0000256" key="2">
    <source>
        <dbReference type="SAM" id="SignalP"/>
    </source>
</evidence>
<keyword evidence="4" id="KW-1185">Reference proteome</keyword>
<dbReference type="EMBL" id="JAACNH010000008">
    <property type="protein sequence ID" value="KAG8434937.1"/>
    <property type="molecule type" value="Genomic_DNA"/>
</dbReference>
<sequence>MRFTCVVALMIFMMVPDGTQALREEERERSMKLNIELGLLAIEPPQHDDTKFDIEPRIQISEAEEDRDHLHHPRDESLMRIQQSSKLRIPPRNIFPEAEENRDHLHHP</sequence>
<evidence type="ECO:0000313" key="4">
    <source>
        <dbReference type="Proteomes" id="UP000812440"/>
    </source>
</evidence>
<organism evidence="3 4">
    <name type="scientific">Hymenochirus boettgeri</name>
    <name type="common">Congo dwarf clawed frog</name>
    <dbReference type="NCBI Taxonomy" id="247094"/>
    <lineage>
        <taxon>Eukaryota</taxon>
        <taxon>Metazoa</taxon>
        <taxon>Chordata</taxon>
        <taxon>Craniata</taxon>
        <taxon>Vertebrata</taxon>
        <taxon>Euteleostomi</taxon>
        <taxon>Amphibia</taxon>
        <taxon>Batrachia</taxon>
        <taxon>Anura</taxon>
        <taxon>Pipoidea</taxon>
        <taxon>Pipidae</taxon>
        <taxon>Pipinae</taxon>
        <taxon>Hymenochirus</taxon>
    </lineage>
</organism>
<protein>
    <submittedName>
        <fullName evidence="3">Uncharacterized protein</fullName>
    </submittedName>
</protein>
<feature type="compositionally biased region" description="Basic and acidic residues" evidence="1">
    <location>
        <begin position="99"/>
        <end position="108"/>
    </location>
</feature>
<gene>
    <name evidence="3" type="ORF">GDO86_013049</name>
</gene>
<name>A0A8T2ITP8_9PIPI</name>
<proteinExistence type="predicted"/>
<evidence type="ECO:0000313" key="3">
    <source>
        <dbReference type="EMBL" id="KAG8434937.1"/>
    </source>
</evidence>
<keyword evidence="2" id="KW-0732">Signal</keyword>
<dbReference type="Proteomes" id="UP000812440">
    <property type="component" value="Chromosome 7"/>
</dbReference>
<dbReference type="AlphaFoldDB" id="A0A8T2ITP8"/>
<accession>A0A8T2ITP8</accession>
<reference evidence="3" key="1">
    <citation type="thesis" date="2020" institute="ProQuest LLC" country="789 East Eisenhower Parkway, Ann Arbor, MI, USA">
        <title>Comparative Genomics and Chromosome Evolution.</title>
        <authorList>
            <person name="Mudd A.B."/>
        </authorList>
    </citation>
    <scope>NUCLEOTIDE SEQUENCE</scope>
    <source>
        <strain evidence="3">Female2</strain>
        <tissue evidence="3">Blood</tissue>
    </source>
</reference>
<feature type="compositionally biased region" description="Basic and acidic residues" evidence="1">
    <location>
        <begin position="66"/>
        <end position="78"/>
    </location>
</feature>
<evidence type="ECO:0000256" key="1">
    <source>
        <dbReference type="SAM" id="MobiDB-lite"/>
    </source>
</evidence>